<dbReference type="Proteomes" id="UP000256304">
    <property type="component" value="Unassembled WGS sequence"/>
</dbReference>
<protein>
    <submittedName>
        <fullName evidence="2">Uncharacterized protein</fullName>
    </submittedName>
</protein>
<evidence type="ECO:0000313" key="2">
    <source>
        <dbReference type="EMBL" id="REE86236.1"/>
    </source>
</evidence>
<reference evidence="2 3" key="1">
    <citation type="submission" date="2018-08" db="EMBL/GenBank/DDBJ databases">
        <title>Genomic Encyclopedia of Type Strains, Phase III (KMG-III): the genomes of soil and plant-associated and newly described type strains.</title>
        <authorList>
            <person name="Whitman W."/>
        </authorList>
    </citation>
    <scope>NUCLEOTIDE SEQUENCE [LARGE SCALE GENOMIC DNA]</scope>
    <source>
        <strain evidence="2 3">CGMCC 1.10966</strain>
    </source>
</reference>
<dbReference type="Gene3D" id="2.60.120.560">
    <property type="entry name" value="Exo-inulinase, domain 1"/>
    <property type="match status" value="1"/>
</dbReference>
<feature type="region of interest" description="Disordered" evidence="1">
    <location>
        <begin position="2168"/>
        <end position="2189"/>
    </location>
</feature>
<accession>A0A3D9SCK1</accession>
<comment type="caution">
    <text evidence="2">The sequence shown here is derived from an EMBL/GenBank/DDBJ whole genome shotgun (WGS) entry which is preliminary data.</text>
</comment>
<name>A0A3D9SCK1_9BACL</name>
<gene>
    <name evidence="2" type="ORF">A8990_111133</name>
</gene>
<dbReference type="InterPro" id="IPR013783">
    <property type="entry name" value="Ig-like_fold"/>
</dbReference>
<dbReference type="Gene3D" id="2.60.40.10">
    <property type="entry name" value="Immunoglobulins"/>
    <property type="match status" value="2"/>
</dbReference>
<proteinExistence type="predicted"/>
<evidence type="ECO:0000256" key="1">
    <source>
        <dbReference type="SAM" id="MobiDB-lite"/>
    </source>
</evidence>
<dbReference type="OrthoDB" id="2088379at2"/>
<sequence length="2293" mass="255181">MKLRKYISVSLLGAVVLSLLSPFMGLFTASAAQSLDFGNAGVNLYKDPSGDPLKRYAVGFMSYDIWSDSSGAWTTKKPGDTVSTSELKHTYTFPATNRIIKSVTVKPFVASSKYGEYFNGSRNTDNYNSYQPFFSTNTGGPYKGTTTGEGTNSVTIDVSMTGKLESANTFDIREMSAIDPCSGCNSNVKGFRYYYPVLFEFTLEGQYEVHSVATDGTSLDSKIPIQKGIMKVGSTYPPAPGTNPNYVYAGKYKKSTNGNDPQTNPFMTDSATFTYDGSFDQYIINYYYEPKPTSGQIKITHVDEQGHSLDGVAGLKDSTKTLIDGQTYSFQHDEPTAGSGYTYNGYTKATNGGEADISSLTPAASYNLGKYDLKTFAPLVKLAYVYHLENKGEVHIRHMVRNGPTGTFSQEKEDIIPVAIFPFSGTYKADSQYGKALASNSSYITYIDYQGALKDQPINLTVSQTDAYISFYYEKNIAGQVQIRHMVREGPTGAYKQAQLIVEDASALPFNKTYGFDSQYGDIKGSNLSYVYFSDLVTPMTNQPVYLDATRNKSGFVSFFYETPAKFTGDFDVVPSSIAYKDSFKLQPRDFLLNGCPYKYHYYKIERDGTTWTGPAVYGMTSDSSYTYGNYPWNIGLGYHSVYMKIVTDCGVSDWIGPEVLNVSGPANNNPPSFKIGFVHSYDNKHPLQEVVINTVLDLIYIDDPAVPTPHDPDGDDVIFMGFDTAASSDPFVQSIPSNSYAYIDGQHSLKMDTLGYHRVCGMMRDTFGATSTTCTMIKVVPENPVPIPGCPVEVIANHPVDMTKFDASQSYSPMGRTINHSKDEWTNRQTTYTNDSNEDIHIVVSLDVYDDSGLKSIQAGTCTITVKPDLPPIAKLLVPSVGLRGETVTIPNLSTSPDGDQIIKAEYKYKYDTNNNGFYDNDWQDIPGTLEELTFIPNKVGRYLFYVMVTEEYGMIGDTSGWTALSYTLNVSNLAPEVSFDVEGKNPQPDLDLPMSYPAQDILNTWDLFDMNTGDRVANPKINWSIRNGTLEGGTGKQPEHQYSHFYSERYFNNDFYNDQVEPTFDFGYGANGLSPYRSAAGSSTVSSPLLDANNYPIYLNNNPVFRTNAKYFYFLSDSNTIYAMNKSKIVNPQLANPTGFNITYSYPNGSPYDFMLAYPNTSGTRVSFELGDRTLYVIYGNDVITYDAFTGALINKASLNGWKPTEDLFPQGRRNLRYASTFTKNDNLVLFIQGKALEFNRNAEVVTSKPIAARPNVPSCYFDPATVYKDTKGNYYAYESCYSAPGEKVAVIKLDSNFDLQWRTILGGEFNIIGPCNRGFYQSNDNYPVLIMNPMKGEVIARSYTYPGGWDCSSYLESIDMDSGHSISVTGQYDFTSEYANFMFLADGTKVANKKDRQPEVLTIDGARTVLGNYTSSGGSYWTNVFPYLANYYFSFPESTNSHQVASYTNNATFLMYIGDGMYVTLGHYTTWGTRVDSQWVPWLIKSAPSTNAFPERFRLGHFISKDEYGDAELNFSMKMLSTTYDTNDFGFSFRIQNLDNRYAVEATSTSVELVKYVGGNRTVLGSAAYPFKNDTNAVFKIKAIGKELTIFLNKVPIIETQDSSFTSGRFGPYSDKANINFWGISAKQASEMNIWSDQYAILDESGTDASAEVEYNNIVFNDPEGDPPTQGKYTWSVSHTPRFIHNQGISTLDGKTFSNAQLKFDKVGDYVVGLRAKDDPNPDYLSPDDTFDAYRKLSNMFTKKITVHRRPISDFSLAILADNTVEWTDRSHDPDRYESSTDYSTESTGIDYLATKGIMEKLFYYITPSGDYAAKKLVKPAEVGTYEVGMAVRDEYGAWSEYTVVTMDVTALPAPNTPPVPGFRTNVKSAFRGESITIVSEAYDKEDGDRTNLPHQYYIKNETTGSAEVFASDSRTSWDKAFNTIGLFTIRQIVEDSVGDASQFSKQVSIVNQIPSADIYIPGSTDQLNPTKLTLLRPAFKWNYSDADADSQAQYEMKIYRYGGILEYQSGIKSISDRFWTPGVDLPEKVNMYAMVRVFDGYDWSEWSEPKFFYIETNQPPTVDFDWKPKPLYEDDDIILLPKITDPDHDNLTVTYLVTDPSGAKQTFAYAASYPYVVAGPTIKANRAGSYTVQLTVSDGKAPPVTVSKLITVLPLTVSGKVMHTDEWDKRRKESNKKASGDENSPRAAQVFWAGERFMLSANTTDTDTATAANEVKVTMNGVTVSLTAANSAHTGWSGDMWQADFEKLPEGPLTFTFKAIYSNGAVKITPVTIVIAGNVQQTVGVHRRQ</sequence>
<dbReference type="EMBL" id="QTTN01000011">
    <property type="protein sequence ID" value="REE86236.1"/>
    <property type="molecule type" value="Genomic_DNA"/>
</dbReference>
<evidence type="ECO:0000313" key="3">
    <source>
        <dbReference type="Proteomes" id="UP000256304"/>
    </source>
</evidence>
<feature type="compositionally biased region" description="Basic and acidic residues" evidence="1">
    <location>
        <begin position="2168"/>
        <end position="2188"/>
    </location>
</feature>
<organism evidence="2 3">
    <name type="scientific">Paenibacillus taihuensis</name>
    <dbReference type="NCBI Taxonomy" id="1156355"/>
    <lineage>
        <taxon>Bacteria</taxon>
        <taxon>Bacillati</taxon>
        <taxon>Bacillota</taxon>
        <taxon>Bacilli</taxon>
        <taxon>Bacillales</taxon>
        <taxon>Paenibacillaceae</taxon>
        <taxon>Paenibacillus</taxon>
    </lineage>
</organism>
<keyword evidence="3" id="KW-1185">Reference proteome</keyword>
<dbReference type="RefSeq" id="WP_147306799.1">
    <property type="nucleotide sequence ID" value="NZ_QTTN01000011.1"/>
</dbReference>